<gene>
    <name evidence="3" type="ORF">SPBR_06952</name>
</gene>
<dbReference type="GeneID" id="63680129"/>
<dbReference type="InterPro" id="IPR053185">
    <property type="entry name" value="SET_domain_protein"/>
</dbReference>
<accession>A0A0C2ESV1</accession>
<dbReference type="PROSITE" id="PS50280">
    <property type="entry name" value="SET"/>
    <property type="match status" value="1"/>
</dbReference>
<dbReference type="RefSeq" id="XP_040617484.1">
    <property type="nucleotide sequence ID" value="XM_040765208.1"/>
</dbReference>
<evidence type="ECO:0000313" key="4">
    <source>
        <dbReference type="Proteomes" id="UP000031575"/>
    </source>
</evidence>
<feature type="region of interest" description="Disordered" evidence="1">
    <location>
        <begin position="326"/>
        <end position="362"/>
    </location>
</feature>
<sequence length="548" mass="60083">MPLIERLRVLGLYESSDEERNRSKIRQFKREVKAEEKAAAKKARKERAASSVDSAETADEGDEDEGDEDDVDDSVVPCRLYEIRQSNLEAKTEAQALAGKECTERDDASTSSSSPNNDDDDDDDYDYNNNNRSTNDATTPEPATPNTSFPNSDYVLSDRSDDYAASSCGSDMSELEIRADERVRTTVNNAHGFLSVLGRADCLQQRSAGKLPGGALTAKVRLRNGCRPHCQRPRVPPQPCVVELEYPTGDDDAADKFRVWGFKDGLRVYRLESPLLPMLRKNVVKTAVGLCYIDIPSMCPPTIVTVPANDAAAAATAADDASLATASTSTSHTASETLPRPTSSDTTGTPDTFQNPVPPPTLQVNGMFEVRPSALGGLGCFAMRDIFRGEHLLVERPLVRTNMMHLIQELARLSTADRAQFDALTGHHPDPRASRDEQIWTANTFVAGELDGLFIVASRFNHACSASPSQNVGYRYDRHQDVLTLTAVGRIAKGAELLISYGKSRRMLFERFGFWCSCSGCGGDQATEMDGGNVSDLLTQDMYNRIVW</sequence>
<dbReference type="InterPro" id="IPR046341">
    <property type="entry name" value="SET_dom_sf"/>
</dbReference>
<evidence type="ECO:0000313" key="3">
    <source>
        <dbReference type="EMBL" id="KIH89474.1"/>
    </source>
</evidence>
<reference evidence="3 4" key="1">
    <citation type="journal article" date="2014" name="BMC Genomics">
        <title>Comparative genomics of the major fungal agents of human and animal Sporotrichosis: Sporothrix schenckii and Sporothrix brasiliensis.</title>
        <authorList>
            <person name="Teixeira M.M."/>
            <person name="de Almeida L.G."/>
            <person name="Kubitschek-Barreira P."/>
            <person name="Alves F.L."/>
            <person name="Kioshima E.S."/>
            <person name="Abadio A.K."/>
            <person name="Fernandes L."/>
            <person name="Derengowski L.S."/>
            <person name="Ferreira K.S."/>
            <person name="Souza R.C."/>
            <person name="Ruiz J.C."/>
            <person name="de Andrade N.C."/>
            <person name="Paes H.C."/>
            <person name="Nicola A.M."/>
            <person name="Albuquerque P."/>
            <person name="Gerber A.L."/>
            <person name="Martins V.P."/>
            <person name="Peconick L.D."/>
            <person name="Neto A.V."/>
            <person name="Chaucanez C.B."/>
            <person name="Silva P.A."/>
            <person name="Cunha O.L."/>
            <person name="de Oliveira F.F."/>
            <person name="dos Santos T.C."/>
            <person name="Barros A.L."/>
            <person name="Soares M.A."/>
            <person name="de Oliveira L.M."/>
            <person name="Marini M.M."/>
            <person name="Villalobos-Duno H."/>
            <person name="Cunha M.M."/>
            <person name="de Hoog S."/>
            <person name="da Silveira J.F."/>
            <person name="Henrissat B."/>
            <person name="Nino-Vega G.A."/>
            <person name="Cisalpino P.S."/>
            <person name="Mora-Montes H.M."/>
            <person name="Almeida S.R."/>
            <person name="Stajich J.E."/>
            <person name="Lopes-Bezerra L.M."/>
            <person name="Vasconcelos A.T."/>
            <person name="Felipe M.S."/>
        </authorList>
    </citation>
    <scope>NUCLEOTIDE SEQUENCE [LARGE SCALE GENOMIC DNA]</scope>
    <source>
        <strain evidence="3 4">5110</strain>
    </source>
</reference>
<comment type="caution">
    <text evidence="3">The sequence shown here is derived from an EMBL/GenBank/DDBJ whole genome shotgun (WGS) entry which is preliminary data.</text>
</comment>
<proteinExistence type="predicted"/>
<dbReference type="Proteomes" id="UP000031575">
    <property type="component" value="Unassembled WGS sequence"/>
</dbReference>
<dbReference type="VEuPathDB" id="FungiDB:SPBR_06952"/>
<dbReference type="OrthoDB" id="3180714at2759"/>
<organism evidence="3 4">
    <name type="scientific">Sporothrix brasiliensis 5110</name>
    <dbReference type="NCBI Taxonomy" id="1398154"/>
    <lineage>
        <taxon>Eukaryota</taxon>
        <taxon>Fungi</taxon>
        <taxon>Dikarya</taxon>
        <taxon>Ascomycota</taxon>
        <taxon>Pezizomycotina</taxon>
        <taxon>Sordariomycetes</taxon>
        <taxon>Sordariomycetidae</taxon>
        <taxon>Ophiostomatales</taxon>
        <taxon>Ophiostomataceae</taxon>
        <taxon>Sporothrix</taxon>
    </lineage>
</organism>
<dbReference type="CDD" id="cd20071">
    <property type="entry name" value="SET_SMYD"/>
    <property type="match status" value="1"/>
</dbReference>
<feature type="compositionally biased region" description="Acidic residues" evidence="1">
    <location>
        <begin position="56"/>
        <end position="73"/>
    </location>
</feature>
<name>A0A0C2ESV1_9PEZI</name>
<feature type="compositionally biased region" description="Low complexity" evidence="1">
    <location>
        <begin position="326"/>
        <end position="352"/>
    </location>
</feature>
<feature type="region of interest" description="Disordered" evidence="1">
    <location>
        <begin position="31"/>
        <end position="75"/>
    </location>
</feature>
<dbReference type="HOGENOM" id="CLU_499832_0_0_1"/>
<evidence type="ECO:0000256" key="1">
    <source>
        <dbReference type="SAM" id="MobiDB-lite"/>
    </source>
</evidence>
<feature type="compositionally biased region" description="Low complexity" evidence="1">
    <location>
        <begin position="127"/>
        <end position="139"/>
    </location>
</feature>
<dbReference type="InterPro" id="IPR001214">
    <property type="entry name" value="SET_dom"/>
</dbReference>
<dbReference type="EMBL" id="AWTV01000009">
    <property type="protein sequence ID" value="KIH89474.1"/>
    <property type="molecule type" value="Genomic_DNA"/>
</dbReference>
<feature type="compositionally biased region" description="Acidic residues" evidence="1">
    <location>
        <begin position="117"/>
        <end position="126"/>
    </location>
</feature>
<protein>
    <recommendedName>
        <fullName evidence="2">SET domain-containing protein</fullName>
    </recommendedName>
</protein>
<dbReference type="SUPFAM" id="SSF82199">
    <property type="entry name" value="SET domain"/>
    <property type="match status" value="1"/>
</dbReference>
<dbReference type="PANTHER" id="PTHR47332">
    <property type="entry name" value="SET DOMAIN-CONTAINING PROTEIN 5"/>
    <property type="match status" value="1"/>
</dbReference>
<keyword evidence="4" id="KW-1185">Reference proteome</keyword>
<evidence type="ECO:0000259" key="2">
    <source>
        <dbReference type="PROSITE" id="PS50280"/>
    </source>
</evidence>
<feature type="region of interest" description="Disordered" evidence="1">
    <location>
        <begin position="95"/>
        <end position="156"/>
    </location>
</feature>
<dbReference type="AlphaFoldDB" id="A0A0C2ESV1"/>
<dbReference type="PANTHER" id="PTHR47332:SF4">
    <property type="entry name" value="SET DOMAIN-CONTAINING PROTEIN 5"/>
    <property type="match status" value="1"/>
</dbReference>
<feature type="domain" description="SET" evidence="2">
    <location>
        <begin position="366"/>
        <end position="502"/>
    </location>
</feature>
<dbReference type="Pfam" id="PF00856">
    <property type="entry name" value="SET"/>
    <property type="match status" value="1"/>
</dbReference>
<dbReference type="Gene3D" id="2.170.270.10">
    <property type="entry name" value="SET domain"/>
    <property type="match status" value="1"/>
</dbReference>